<dbReference type="InterPro" id="IPR006162">
    <property type="entry name" value="Ppantetheine_attach_site"/>
</dbReference>
<dbReference type="GO" id="GO:0071766">
    <property type="term" value="P:Actinobacterium-type cell wall biogenesis"/>
    <property type="evidence" value="ECO:0007669"/>
    <property type="project" value="UniProtKB-ARBA"/>
</dbReference>
<dbReference type="InterPro" id="IPR042099">
    <property type="entry name" value="ANL_N_sf"/>
</dbReference>
<gene>
    <name evidence="9" type="ORF">KDI_35230</name>
</gene>
<dbReference type="FunFam" id="3.30.559.30:FF:000001">
    <property type="entry name" value="Non-ribosomal peptide synthetase"/>
    <property type="match status" value="1"/>
</dbReference>
<evidence type="ECO:0000256" key="5">
    <source>
        <dbReference type="ARBA" id="ARBA00022832"/>
    </source>
</evidence>
<dbReference type="GO" id="GO:0008610">
    <property type="term" value="P:lipid biosynthetic process"/>
    <property type="evidence" value="ECO:0007669"/>
    <property type="project" value="InterPro"/>
</dbReference>
<evidence type="ECO:0000256" key="3">
    <source>
        <dbReference type="ARBA" id="ARBA00022450"/>
    </source>
</evidence>
<dbReference type="EMBL" id="BIXY01000055">
    <property type="protein sequence ID" value="GCF09959.1"/>
    <property type="molecule type" value="Genomic_DNA"/>
</dbReference>
<dbReference type="InterPro" id="IPR011251">
    <property type="entry name" value="Luciferase-like_dom"/>
</dbReference>
<dbReference type="CDD" id="cd19531">
    <property type="entry name" value="LCL_NRPS-like"/>
    <property type="match status" value="1"/>
</dbReference>
<dbReference type="PANTHER" id="PTHR45527">
    <property type="entry name" value="NONRIBOSOMAL PEPTIDE SYNTHETASE"/>
    <property type="match status" value="1"/>
</dbReference>
<evidence type="ECO:0000256" key="6">
    <source>
        <dbReference type="ARBA" id="ARBA00023098"/>
    </source>
</evidence>
<dbReference type="SUPFAM" id="SSF51679">
    <property type="entry name" value="Bacterial luciferase-like"/>
    <property type="match status" value="1"/>
</dbReference>
<dbReference type="OrthoDB" id="3671989at2"/>
<dbReference type="InterPro" id="IPR036736">
    <property type="entry name" value="ACP-like_sf"/>
</dbReference>
<dbReference type="Pfam" id="PF23024">
    <property type="entry name" value="AMP-dom_DIP2-like"/>
    <property type="match status" value="1"/>
</dbReference>
<dbReference type="Gene3D" id="3.30.300.30">
    <property type="match status" value="2"/>
</dbReference>
<feature type="domain" description="Carrier" evidence="8">
    <location>
        <begin position="1010"/>
        <end position="1087"/>
    </location>
</feature>
<comment type="similarity">
    <text evidence="2">Belongs to the ATP-dependent AMP-binding enzyme family.</text>
</comment>
<feature type="region of interest" description="Disordered" evidence="7">
    <location>
        <begin position="2179"/>
        <end position="2213"/>
    </location>
</feature>
<dbReference type="Gene3D" id="3.40.50.12780">
    <property type="entry name" value="N-terminal domain of ligase-like"/>
    <property type="match status" value="1"/>
</dbReference>
<dbReference type="GO" id="GO:0043041">
    <property type="term" value="P:amino acid activation for nonribosomal peptide biosynthetic process"/>
    <property type="evidence" value="ECO:0007669"/>
    <property type="project" value="TreeGrafter"/>
</dbReference>
<dbReference type="InterPro" id="IPR024011">
    <property type="entry name" value="Biosynth_lucif-like_mOase_dom"/>
</dbReference>
<dbReference type="InterPro" id="IPR040097">
    <property type="entry name" value="FAAL/FAAC"/>
</dbReference>
<dbReference type="Gene3D" id="3.30.559.10">
    <property type="entry name" value="Chloramphenicol acetyltransferase-like domain"/>
    <property type="match status" value="1"/>
</dbReference>
<dbReference type="SUPFAM" id="SSF47336">
    <property type="entry name" value="ACP-like"/>
    <property type="match status" value="2"/>
</dbReference>
<dbReference type="PROSITE" id="PS50075">
    <property type="entry name" value="CARRIER"/>
    <property type="match status" value="2"/>
</dbReference>
<dbReference type="NCBIfam" id="TIGR01733">
    <property type="entry name" value="AA-adenyl-dom"/>
    <property type="match status" value="1"/>
</dbReference>
<evidence type="ECO:0000256" key="1">
    <source>
        <dbReference type="ARBA" id="ARBA00001957"/>
    </source>
</evidence>
<evidence type="ECO:0000256" key="2">
    <source>
        <dbReference type="ARBA" id="ARBA00006432"/>
    </source>
</evidence>
<dbReference type="InterPro" id="IPR000873">
    <property type="entry name" value="AMP-dep_synth/lig_dom"/>
</dbReference>
<protein>
    <recommendedName>
        <fullName evidence="8">Carrier domain-containing protein</fullName>
    </recommendedName>
</protein>
<dbReference type="InterPro" id="IPR023213">
    <property type="entry name" value="CAT-like_dom_sf"/>
</dbReference>
<evidence type="ECO:0000313" key="10">
    <source>
        <dbReference type="Proteomes" id="UP000322530"/>
    </source>
</evidence>
<dbReference type="Pfam" id="PF00501">
    <property type="entry name" value="AMP-binding"/>
    <property type="match status" value="2"/>
</dbReference>
<dbReference type="Gene3D" id="3.40.50.980">
    <property type="match status" value="2"/>
</dbReference>
<dbReference type="InterPro" id="IPR020845">
    <property type="entry name" value="AMP-binding_CS"/>
</dbReference>
<dbReference type="InterPro" id="IPR036661">
    <property type="entry name" value="Luciferase-like_sf"/>
</dbReference>
<dbReference type="FunFam" id="3.40.50.12780:FF:000013">
    <property type="entry name" value="Long-chain-fatty-acid--AMP ligase FadD32"/>
    <property type="match status" value="1"/>
</dbReference>
<feature type="domain" description="Carrier" evidence="8">
    <location>
        <begin position="2097"/>
        <end position="2172"/>
    </location>
</feature>
<dbReference type="GO" id="GO:0005737">
    <property type="term" value="C:cytoplasm"/>
    <property type="evidence" value="ECO:0007669"/>
    <property type="project" value="TreeGrafter"/>
</dbReference>
<comment type="cofactor">
    <cofactor evidence="1">
        <name>pantetheine 4'-phosphate</name>
        <dbReference type="ChEBI" id="CHEBI:47942"/>
    </cofactor>
</comment>
<dbReference type="Gene3D" id="3.20.20.30">
    <property type="entry name" value="Luciferase-like domain"/>
    <property type="match status" value="1"/>
</dbReference>
<keyword evidence="6" id="KW-0443">Lipid metabolism</keyword>
<dbReference type="SUPFAM" id="SSF56801">
    <property type="entry name" value="Acetyl-CoA synthetase-like"/>
    <property type="match status" value="2"/>
</dbReference>
<sequence length="2213" mass="248130">MKEEINSDWVLGCATHVDLLRRRAQEHSERPAYIFLDDGEKEGTRLTFAELDHRARAIAALLQAQQVNGQPVLLLYQPGLDYLAAFFGCLYAGAIAVPAYPPRLNHNLERLEAIVSDAQPVLALSSKLVTTSAMRRQFSDFPLMSNLHIEFTDVLSEGLADQWQEVALSGESLAFLQYTSGSTGKPKGVMVSHQNLLYNHRMLQAALQHPEAAPIVCWLPLFHDMGLIGNALQAIYLGSPCVFMSPYAFLQQPFRWLRAISDYKAYTSFAPNFAYDLCVQKITLEQRVTLDLSQWHNAVNGAEPIRSETLERFVQVFSPYGFHRETFFLGYGLAEATLFVSNARLEEHKQHIIQTVQVDALEQHRVVAATSEDKRTKTLVSCGHTWLEQKIAVVDPETRQECPPDHIGEIWISGLNVAQGYWKQQEATRETFQARLAGSGDGPFMRTGDMGFLDHGELFVTGRLKDLIIIRGQNFYPQDIEAVAEQSHPALRPHCNAAFSLSAGGEERIILVQEIDRQHRLQEPKEVFAAIRQAVFEAHELHIDGIVLIKPGSVLKTSSGKIQRRACREALLTRKLSIAFADLPASVLALIEQPDSEHTVQLQAATLPTYTEKAHTVPAQRPVISGPAEHMTSRKPMQFSLLYFASDEAALSENKYQLLLEGTRFADRHDFTAVWIPERHFHPFGGLYPNPSVLASALAVITNQIRLRAGSVVLPMHHPARVAEEWSVIDNLSNGRVDIAFATGWNPNDFILAPENYADRKELLFSGIETFHKLWQGESISLPNGLGQQTSTKIYPKPRQQKITPWITCTGNPERFVEAGMMGANILTGLLFQSVEELAEKIKLYRDARARNGYDPASGHVTLMLHTFVDEDMEEVRQKVRAPFIAYLESSVDLWRHGREKLDNLSPEERDQVLSYAFERYFHTHALFGTPQSCEKMVERLGEAGVNEIASLIDFGLDVDTVMDGLSWLNALRKRSQKRHIPEYVATTGSAYSVQSSPPEERQSDVEKDEGPLQLQAYLRQQIALVLERSAAELADVTNIRSLGLDSLKVMNVVNNCQRDLGITLDAGQFYELTTFGSLTAYVAREYDRVHAKSAGGTIVDDTQFVVSRQARQAYFPQSFAQQRMWFLNQLRPDTVAYNVPTAIRIQGALNVAALQWSLEEIVRRHETLRTTFDLYQEQPVQIISTAAIFPLPVVDLSSLDPRMRVSEIQQQALAEAQHPFDLLHGPLIRGTLLLLDANESILLLTYHHIVADGWSRGILIREVRTLYIASASGQSSPLQALPVQYADFTVWQREWLQRPVSSNGQHSLDPQRKPVEHGEGEQTLLINQLAYWKKQLAGPLPVLELPLDHPRPPLQTFHGAHQSISIPAQLMDDLRDLSEHEGTTLFMTLLASFQILLARYSGQEDILVGSPIAGRTRAETEALIGFFVNMLALRTDVAGNPSFQEVLRRVRNVCLQAYAHQDVPFEQVVEAVAPSRDLSRSPVFQVVFVLNEASWWLSGEAAGVQLQQVDLESGIAAFDLTWSVTNKGFGTVEYNTDLFDDDTITRLLAHWYELLHAIVASPSQRLTEFSLLTDAEQKQILVQWNDTQQTYKRSLCLHQLFEEHAHRTPGAIAIKLLASHLTYQDVEQRSNQMARALVRQGIGVEARIGVCMERVPEAIIALLGILKAGGVYVPLDPHYPQDRLTFMCEDAQIALLVTQKSVQEYLPHWDLPTLYLESDWFQACDESTDPLNSEMTPDRLAYIIYTSGSTGLPKGVMVSHQGIQNLVEVQTQNFALQPEDHILQFSSLSFDASIWEICMSLGTGATLCLAVEQKVLAGPTLKDAIEKLGITAVTLPPSVLASLSPEEIPQLRTIIVAGEACPSELVAHWAGGRRFFNAYGPTETTVCATMELCTDGAQNPSIGRPIANTQVYLLDAAMQPVPIGVPGELYIAGVSLAYGYLNRPELVAERFVPHPFSKQRGTRLYRTGDRGRYHSDGTIEFLGRVDNQVKVRGHRIELGEIEAVLFQHPLVRECVAAVQDSPTGDKQIVAYVVSHERNALVSEEIRGYLRQRLPEYMVPAIVSLLEHMPLSPNGKIDRRHLPEAEIVREKEATRVLPSNGTERVISAIWQEYLHQENIGRSENFFDLGGHSLLIVQVLQRLQSQFQRSIVLTDMFKYPTISSLAQYLEQTEQQTLLNQKQASAQQEHQEEALLAGKSRLKKMRLSTSERVKR</sequence>
<dbReference type="InterPro" id="IPR001242">
    <property type="entry name" value="Condensation_dom"/>
</dbReference>
<dbReference type="RefSeq" id="WP_149402863.1">
    <property type="nucleotide sequence ID" value="NZ_BIXY01000055.1"/>
</dbReference>
<dbReference type="FunFam" id="3.30.559.10:FF:000012">
    <property type="entry name" value="Non-ribosomal peptide synthetase"/>
    <property type="match status" value="1"/>
</dbReference>
<keyword evidence="10" id="KW-1185">Reference proteome</keyword>
<dbReference type="GO" id="GO:0044550">
    <property type="term" value="P:secondary metabolite biosynthetic process"/>
    <property type="evidence" value="ECO:0007669"/>
    <property type="project" value="UniProtKB-ARBA"/>
</dbReference>
<keyword evidence="5" id="KW-0276">Fatty acid metabolism</keyword>
<dbReference type="InterPro" id="IPR025110">
    <property type="entry name" value="AMP-bd_C"/>
</dbReference>
<evidence type="ECO:0000259" key="8">
    <source>
        <dbReference type="PROSITE" id="PS50075"/>
    </source>
</evidence>
<dbReference type="FunFam" id="3.30.300.30:FF:000010">
    <property type="entry name" value="Enterobactin synthetase component F"/>
    <property type="match status" value="1"/>
</dbReference>
<comment type="caution">
    <text evidence="9">The sequence shown here is derived from an EMBL/GenBank/DDBJ whole genome shotgun (WGS) entry which is preliminary data.</text>
</comment>
<dbReference type="Gene3D" id="1.10.1200.10">
    <property type="entry name" value="ACP-like"/>
    <property type="match status" value="2"/>
</dbReference>
<dbReference type="PANTHER" id="PTHR45527:SF1">
    <property type="entry name" value="FATTY ACID SYNTHASE"/>
    <property type="match status" value="1"/>
</dbReference>
<dbReference type="FunFam" id="3.40.50.980:FF:000001">
    <property type="entry name" value="Non-ribosomal peptide synthetase"/>
    <property type="match status" value="1"/>
</dbReference>
<dbReference type="PROSITE" id="PS00012">
    <property type="entry name" value="PHOSPHOPANTETHEINE"/>
    <property type="match status" value="1"/>
</dbReference>
<dbReference type="Gene3D" id="2.30.38.10">
    <property type="entry name" value="Luciferase, Domain 3"/>
    <property type="match status" value="1"/>
</dbReference>
<dbReference type="InterPro" id="IPR009081">
    <property type="entry name" value="PP-bd_ACP"/>
</dbReference>
<dbReference type="GO" id="GO:0006631">
    <property type="term" value="P:fatty acid metabolic process"/>
    <property type="evidence" value="ECO:0007669"/>
    <property type="project" value="UniProtKB-KW"/>
</dbReference>
<dbReference type="Gene3D" id="3.30.559.30">
    <property type="entry name" value="Nonribosomal peptide synthetase, condensation domain"/>
    <property type="match status" value="1"/>
</dbReference>
<evidence type="ECO:0000256" key="4">
    <source>
        <dbReference type="ARBA" id="ARBA00022553"/>
    </source>
</evidence>
<dbReference type="Pfam" id="PF00668">
    <property type="entry name" value="Condensation"/>
    <property type="match status" value="2"/>
</dbReference>
<keyword evidence="4" id="KW-0597">Phosphoprotein</keyword>
<organism evidence="9 10">
    <name type="scientific">Dictyobacter arantiisoli</name>
    <dbReference type="NCBI Taxonomy" id="2014874"/>
    <lineage>
        <taxon>Bacteria</taxon>
        <taxon>Bacillati</taxon>
        <taxon>Chloroflexota</taxon>
        <taxon>Ktedonobacteria</taxon>
        <taxon>Ktedonobacterales</taxon>
        <taxon>Dictyobacteraceae</taxon>
        <taxon>Dictyobacter</taxon>
    </lineage>
</organism>
<dbReference type="GO" id="GO:0072330">
    <property type="term" value="P:monocarboxylic acid biosynthetic process"/>
    <property type="evidence" value="ECO:0007669"/>
    <property type="project" value="UniProtKB-ARBA"/>
</dbReference>
<dbReference type="GO" id="GO:0016705">
    <property type="term" value="F:oxidoreductase activity, acting on paired donors, with incorporation or reduction of molecular oxygen"/>
    <property type="evidence" value="ECO:0007669"/>
    <property type="project" value="InterPro"/>
</dbReference>
<name>A0A5A5TG30_9CHLR</name>
<dbReference type="Pfam" id="PF00550">
    <property type="entry name" value="PP-binding"/>
    <property type="match status" value="2"/>
</dbReference>
<dbReference type="InterPro" id="IPR045851">
    <property type="entry name" value="AMP-bd_C_sf"/>
</dbReference>
<dbReference type="PROSITE" id="PS00455">
    <property type="entry name" value="AMP_BINDING"/>
    <property type="match status" value="2"/>
</dbReference>
<evidence type="ECO:0000256" key="7">
    <source>
        <dbReference type="SAM" id="MobiDB-lite"/>
    </source>
</evidence>
<evidence type="ECO:0000313" key="9">
    <source>
        <dbReference type="EMBL" id="GCF09959.1"/>
    </source>
</evidence>
<dbReference type="Pfam" id="PF13193">
    <property type="entry name" value="AMP-binding_C"/>
    <property type="match status" value="1"/>
</dbReference>
<dbReference type="CDD" id="cd05931">
    <property type="entry name" value="FAAL"/>
    <property type="match status" value="1"/>
</dbReference>
<dbReference type="InterPro" id="IPR010071">
    <property type="entry name" value="AA_adenyl_dom"/>
</dbReference>
<keyword evidence="3" id="KW-0596">Phosphopantetheine</keyword>
<dbReference type="FunFam" id="1.10.1200.10:FF:000016">
    <property type="entry name" value="Non-ribosomal peptide synthase"/>
    <property type="match status" value="1"/>
</dbReference>
<dbReference type="SUPFAM" id="SSF52777">
    <property type="entry name" value="CoA-dependent acyltransferases"/>
    <property type="match status" value="2"/>
</dbReference>
<dbReference type="Pfam" id="PF00296">
    <property type="entry name" value="Bac_luciferase"/>
    <property type="match status" value="1"/>
</dbReference>
<dbReference type="NCBIfam" id="TIGR04020">
    <property type="entry name" value="seco_metab_LLM"/>
    <property type="match status" value="1"/>
</dbReference>
<reference evidence="9 10" key="1">
    <citation type="submission" date="2019-01" db="EMBL/GenBank/DDBJ databases">
        <title>Draft genome sequence of Dictyobacter sp. Uno17.</title>
        <authorList>
            <person name="Wang C.M."/>
            <person name="Zheng Y."/>
            <person name="Sakai Y."/>
            <person name="Abe K."/>
            <person name="Yokota A."/>
            <person name="Yabe S."/>
        </authorList>
    </citation>
    <scope>NUCLEOTIDE SEQUENCE [LARGE SCALE GENOMIC DNA]</scope>
    <source>
        <strain evidence="9 10">Uno17</strain>
    </source>
</reference>
<dbReference type="InterPro" id="IPR020806">
    <property type="entry name" value="PKS_PP-bd"/>
</dbReference>
<proteinExistence type="inferred from homology"/>
<accession>A0A5A5TG30</accession>
<dbReference type="FunFam" id="2.30.38.10:FF:000001">
    <property type="entry name" value="Non-ribosomal peptide synthetase PvdI"/>
    <property type="match status" value="1"/>
</dbReference>
<dbReference type="FunFam" id="3.40.50.12780:FF:000012">
    <property type="entry name" value="Non-ribosomal peptide synthetase"/>
    <property type="match status" value="1"/>
</dbReference>
<dbReference type="SMART" id="SM00823">
    <property type="entry name" value="PKS_PP"/>
    <property type="match status" value="2"/>
</dbReference>
<dbReference type="GO" id="GO:0031177">
    <property type="term" value="F:phosphopantetheine binding"/>
    <property type="evidence" value="ECO:0007669"/>
    <property type="project" value="InterPro"/>
</dbReference>
<dbReference type="CDD" id="cd17652">
    <property type="entry name" value="A_NRPS_CmdD_like"/>
    <property type="match status" value="1"/>
</dbReference>
<dbReference type="Proteomes" id="UP000322530">
    <property type="component" value="Unassembled WGS sequence"/>
</dbReference>